<protein>
    <submittedName>
        <fullName evidence="3">Sugar phosphate isomerase/epimerase</fullName>
    </submittedName>
</protein>
<dbReference type="RefSeq" id="WP_158039819.1">
    <property type="nucleotide sequence ID" value="NZ_WBJZ01000005.1"/>
</dbReference>
<dbReference type="PANTHER" id="PTHR12110">
    <property type="entry name" value="HYDROXYPYRUVATE ISOMERASE"/>
    <property type="match status" value="1"/>
</dbReference>
<keyword evidence="3" id="KW-0413">Isomerase</keyword>
<dbReference type="Pfam" id="PF01261">
    <property type="entry name" value="AP_endonuc_2"/>
    <property type="match status" value="1"/>
</dbReference>
<dbReference type="EMBL" id="WBJZ01000005">
    <property type="protein sequence ID" value="KAB1659655.1"/>
    <property type="molecule type" value="Genomic_DNA"/>
</dbReference>
<dbReference type="InterPro" id="IPR036237">
    <property type="entry name" value="Xyl_isomerase-like_sf"/>
</dbReference>
<dbReference type="PANTHER" id="PTHR12110:SF21">
    <property type="entry name" value="XYLOSE ISOMERASE-LIKE TIM BARREL DOMAIN-CONTAINING PROTEIN"/>
    <property type="match status" value="1"/>
</dbReference>
<comment type="caution">
    <text evidence="3">The sequence shown here is derived from an EMBL/GenBank/DDBJ whole genome shotgun (WGS) entry which is preliminary data.</text>
</comment>
<keyword evidence="1" id="KW-0119">Carbohydrate metabolism</keyword>
<reference evidence="3 4" key="1">
    <citation type="submission" date="2019-09" db="EMBL/GenBank/DDBJ databases">
        <title>Phylogeny of genus Pseudoclavibacter and closely related genus.</title>
        <authorList>
            <person name="Li Y."/>
        </authorList>
    </citation>
    <scope>NUCLEOTIDE SEQUENCE [LARGE SCALE GENOMIC DNA]</scope>
    <source>
        <strain evidence="3 4">DSM 23821</strain>
    </source>
</reference>
<dbReference type="Proteomes" id="UP000467240">
    <property type="component" value="Unassembled WGS sequence"/>
</dbReference>
<organism evidence="3 4">
    <name type="scientific">Pseudoclavibacter chungangensis</name>
    <dbReference type="NCBI Taxonomy" id="587635"/>
    <lineage>
        <taxon>Bacteria</taxon>
        <taxon>Bacillati</taxon>
        <taxon>Actinomycetota</taxon>
        <taxon>Actinomycetes</taxon>
        <taxon>Micrococcales</taxon>
        <taxon>Microbacteriaceae</taxon>
        <taxon>Pseudoclavibacter</taxon>
    </lineage>
</organism>
<evidence type="ECO:0000256" key="1">
    <source>
        <dbReference type="ARBA" id="ARBA00023277"/>
    </source>
</evidence>
<accession>A0A7J5BZR9</accession>
<evidence type="ECO:0000313" key="4">
    <source>
        <dbReference type="Proteomes" id="UP000467240"/>
    </source>
</evidence>
<dbReference type="OrthoDB" id="9780241at2"/>
<feature type="domain" description="Xylose isomerase-like TIM barrel" evidence="2">
    <location>
        <begin position="16"/>
        <end position="274"/>
    </location>
</feature>
<evidence type="ECO:0000259" key="2">
    <source>
        <dbReference type="Pfam" id="PF01261"/>
    </source>
</evidence>
<keyword evidence="4" id="KW-1185">Reference proteome</keyword>
<sequence length="289" mass="31596">MNVTTTFHGNVRNDIAVAKAAGYGGIELQSPKLYRYLDAGFTAESLLPELEGIEVTGLGAVLDIEREGDARDEFLAEVERMADLAVVLGAPIVQLCTGPVDWNVVKDFRAGRLTADDPRYRGTVGRSEDEAIDVLAGNVREAAAIAADRGLDLYLEPLAWSNVNRCAQALEIVERAGRPNVGIALDTWHFWTVGDTLDEVAALPRELIKAVHLSDGFDLDRANDVPQQDVHRNVVIGGGAIPLQEWVDVIKTTGYDGWWVSEMFSDRANEHEFLEVATTMRGLLDLLVA</sequence>
<name>A0A7J5BZR9_9MICO</name>
<dbReference type="Gene3D" id="3.20.20.150">
    <property type="entry name" value="Divalent-metal-dependent TIM barrel enzymes"/>
    <property type="match status" value="1"/>
</dbReference>
<gene>
    <name evidence="3" type="ORF">F8O01_05195</name>
</gene>
<proteinExistence type="predicted"/>
<dbReference type="SUPFAM" id="SSF51658">
    <property type="entry name" value="Xylose isomerase-like"/>
    <property type="match status" value="1"/>
</dbReference>
<dbReference type="InterPro" id="IPR050312">
    <property type="entry name" value="IolE/XylAMocC-like"/>
</dbReference>
<dbReference type="GO" id="GO:0016853">
    <property type="term" value="F:isomerase activity"/>
    <property type="evidence" value="ECO:0007669"/>
    <property type="project" value="UniProtKB-KW"/>
</dbReference>
<evidence type="ECO:0000313" key="3">
    <source>
        <dbReference type="EMBL" id="KAB1659655.1"/>
    </source>
</evidence>
<dbReference type="AlphaFoldDB" id="A0A7J5BZR9"/>
<dbReference type="InterPro" id="IPR013022">
    <property type="entry name" value="Xyl_isomerase-like_TIM-brl"/>
</dbReference>